<protein>
    <submittedName>
        <fullName evidence="2">Uncharacterized protein</fullName>
    </submittedName>
</protein>
<dbReference type="EMBL" id="LSSL01002039">
    <property type="protein sequence ID" value="OLY81973.1"/>
    <property type="molecule type" value="Genomic_DNA"/>
</dbReference>
<comment type="caution">
    <text evidence="2">The sequence shown here is derived from an EMBL/GenBank/DDBJ whole genome shotgun (WGS) entry which is preliminary data.</text>
</comment>
<organism evidence="2 3">
    <name type="scientific">Smittium mucronatum</name>
    <dbReference type="NCBI Taxonomy" id="133383"/>
    <lineage>
        <taxon>Eukaryota</taxon>
        <taxon>Fungi</taxon>
        <taxon>Fungi incertae sedis</taxon>
        <taxon>Zoopagomycota</taxon>
        <taxon>Kickxellomycotina</taxon>
        <taxon>Harpellomycetes</taxon>
        <taxon>Harpellales</taxon>
        <taxon>Legeriomycetaceae</taxon>
        <taxon>Smittium</taxon>
    </lineage>
</organism>
<name>A0A1R0GYJ6_9FUNG</name>
<feature type="region of interest" description="Disordered" evidence="1">
    <location>
        <begin position="367"/>
        <end position="406"/>
    </location>
</feature>
<feature type="region of interest" description="Disordered" evidence="1">
    <location>
        <begin position="234"/>
        <end position="258"/>
    </location>
</feature>
<feature type="region of interest" description="Disordered" evidence="1">
    <location>
        <begin position="191"/>
        <end position="211"/>
    </location>
</feature>
<gene>
    <name evidence="2" type="ORF">AYI68_g3916</name>
</gene>
<reference evidence="2 3" key="1">
    <citation type="journal article" date="2016" name="Mol. Biol. Evol.">
        <title>Genome-Wide Survey of Gut Fungi (Harpellales) Reveals the First Horizontally Transferred Ubiquitin Gene from a Mosquito Host.</title>
        <authorList>
            <person name="Wang Y."/>
            <person name="White M.M."/>
            <person name="Kvist S."/>
            <person name="Moncalvo J.M."/>
        </authorList>
    </citation>
    <scope>NUCLEOTIDE SEQUENCE [LARGE SCALE GENOMIC DNA]</scope>
    <source>
        <strain evidence="2 3">ALG-7-W6</strain>
    </source>
</reference>
<dbReference type="OrthoDB" id="10678993at2759"/>
<evidence type="ECO:0000313" key="2">
    <source>
        <dbReference type="EMBL" id="OLY81973.1"/>
    </source>
</evidence>
<dbReference type="AlphaFoldDB" id="A0A1R0GYJ6"/>
<keyword evidence="3" id="KW-1185">Reference proteome</keyword>
<feature type="region of interest" description="Disordered" evidence="1">
    <location>
        <begin position="488"/>
        <end position="507"/>
    </location>
</feature>
<proteinExistence type="predicted"/>
<dbReference type="Proteomes" id="UP000187455">
    <property type="component" value="Unassembled WGS sequence"/>
</dbReference>
<sequence length="644" mass="71814">MDDFKEDNIYYGWEGLNQQKDISQSLALNEGLNDSMALKSLESFQSEFQNKNVLQNHLSDQFQDSVLSNPDKITDLSQFLNFDFGDESLLDFDFSKVLNDIDNSPTDLKSLELLTSKKIQSQDVDSFLSNNDFKLDFGNPIFQSNNGFSSNPDVGSFTNYDSIGDLSNINSNAIIKSNYNYSSNKDDLKNNSKDISDFQKLPPVSPGSVSQSQILDFHDQKDINIQNFFENIPSTSNKSVASSNDNNPDSGKLNSPIDLPVTTVTGILPTAASDLDGKLSINFDKKKRKNSSTTGNTLKKKGPKTSYNSSPLKNQNISTIPNKKDVFSPLTAQPDYRINSTSNYVDSPKSSVNLSALKDLNLSPVKNAPNSINSTSNKNKKPVNNKIIGRDSLPENTSSLKKKTSIHEKVQSKISLQSFSKKKKNFNPPNLISIYPELSNILTFYYENSNSPSSTFECLKNGSIFNKFAVSSKNLVAVSLKQFSPQRETQYVPQDKPLKSHDEFPKPSNSKTKVLLNLFKIINAGKPNQKDDLDIPKSTLRFLPLGQIFPDHPSVDTIIDKSNSGTSEDDPEDSCKYSPSLWWSPEGDYLVTCSHLGLLCIYSETYSPNKWLPIGSYDVQSPISSLLWISPRRKVFFISLTFSN</sequence>
<feature type="region of interest" description="Disordered" evidence="1">
    <location>
        <begin position="286"/>
        <end position="328"/>
    </location>
</feature>
<feature type="compositionally biased region" description="Polar residues" evidence="1">
    <location>
        <begin position="234"/>
        <end position="253"/>
    </location>
</feature>
<evidence type="ECO:0000313" key="3">
    <source>
        <dbReference type="Proteomes" id="UP000187455"/>
    </source>
</evidence>
<feature type="compositionally biased region" description="Basic and acidic residues" evidence="1">
    <location>
        <begin position="496"/>
        <end position="505"/>
    </location>
</feature>
<accession>A0A1R0GYJ6</accession>
<feature type="compositionally biased region" description="Polar residues" evidence="1">
    <location>
        <begin position="305"/>
        <end position="321"/>
    </location>
</feature>
<evidence type="ECO:0000256" key="1">
    <source>
        <dbReference type="SAM" id="MobiDB-lite"/>
    </source>
</evidence>